<keyword evidence="5" id="KW-0235">DNA replication</keyword>
<keyword evidence="4" id="KW-0548">Nucleotidyltransferase</keyword>
<dbReference type="Proteomes" id="UP000323000">
    <property type="component" value="Chromosome 6"/>
</dbReference>
<evidence type="ECO:0000259" key="9">
    <source>
        <dbReference type="Pfam" id="PF03175"/>
    </source>
</evidence>
<dbReference type="GO" id="GO:0003677">
    <property type="term" value="F:DNA binding"/>
    <property type="evidence" value="ECO:0007669"/>
    <property type="project" value="UniProtKB-KW"/>
</dbReference>
<evidence type="ECO:0000313" key="11">
    <source>
        <dbReference type="Proteomes" id="UP000323000"/>
    </source>
</evidence>
<dbReference type="GO" id="GO:0003887">
    <property type="term" value="F:DNA-directed DNA polymerase activity"/>
    <property type="evidence" value="ECO:0007669"/>
    <property type="project" value="UniProtKB-KW"/>
</dbReference>
<reference evidence="11" key="1">
    <citation type="journal article" date="2019" name="Gigascience">
        <title>De novo genome assembly of the endangered Acer yangbiense, a plant species with extremely small populations endemic to Yunnan Province, China.</title>
        <authorList>
            <person name="Yang J."/>
            <person name="Wariss H.M."/>
            <person name="Tao L."/>
            <person name="Zhang R."/>
            <person name="Yun Q."/>
            <person name="Hollingsworth P."/>
            <person name="Dao Z."/>
            <person name="Luo G."/>
            <person name="Guo H."/>
            <person name="Ma Y."/>
            <person name="Sun W."/>
        </authorList>
    </citation>
    <scope>NUCLEOTIDE SEQUENCE [LARGE SCALE GENOMIC DNA]</scope>
    <source>
        <strain evidence="11">cv. Malutang</strain>
    </source>
</reference>
<dbReference type="InterPro" id="IPR043502">
    <property type="entry name" value="DNA/RNA_pol_sf"/>
</dbReference>
<evidence type="ECO:0000256" key="8">
    <source>
        <dbReference type="ARBA" id="ARBA00049244"/>
    </source>
</evidence>
<dbReference type="Pfam" id="PF03175">
    <property type="entry name" value="DNA_pol_B_2"/>
    <property type="match status" value="1"/>
</dbReference>
<evidence type="ECO:0000256" key="1">
    <source>
        <dbReference type="ARBA" id="ARBA00005755"/>
    </source>
</evidence>
<organism evidence="10 11">
    <name type="scientific">Acer yangbiense</name>
    <dbReference type="NCBI Taxonomy" id="1000413"/>
    <lineage>
        <taxon>Eukaryota</taxon>
        <taxon>Viridiplantae</taxon>
        <taxon>Streptophyta</taxon>
        <taxon>Embryophyta</taxon>
        <taxon>Tracheophyta</taxon>
        <taxon>Spermatophyta</taxon>
        <taxon>Magnoliopsida</taxon>
        <taxon>eudicotyledons</taxon>
        <taxon>Gunneridae</taxon>
        <taxon>Pentapetalae</taxon>
        <taxon>rosids</taxon>
        <taxon>malvids</taxon>
        <taxon>Sapindales</taxon>
        <taxon>Sapindaceae</taxon>
        <taxon>Hippocastanoideae</taxon>
        <taxon>Acereae</taxon>
        <taxon>Acer</taxon>
    </lineage>
</organism>
<dbReference type="InterPro" id="IPR004868">
    <property type="entry name" value="DNA-dir_DNA_pol_B_mt/vir"/>
</dbReference>
<dbReference type="AlphaFoldDB" id="A0A5C7HUE4"/>
<dbReference type="PANTHER" id="PTHR33568:SF3">
    <property type="entry name" value="DNA-DIRECTED DNA POLYMERASE"/>
    <property type="match status" value="1"/>
</dbReference>
<evidence type="ECO:0000256" key="6">
    <source>
        <dbReference type="ARBA" id="ARBA00022932"/>
    </source>
</evidence>
<proteinExistence type="inferred from homology"/>
<sequence>MKEFPMPSGVPVWHGNLEDKDLDSMLRFIEAYVVCPKTIKKPFLPYRDKNNTIIFPTGEFVGGYYSEELKYARGLGYTVVPISGYLFERMESPFKDFVSSLFKSRLEIGRTH</sequence>
<comment type="catalytic activity">
    <reaction evidence="8">
        <text>DNA(n) + a 2'-deoxyribonucleoside 5'-triphosphate = DNA(n+1) + diphosphate</text>
        <dbReference type="Rhea" id="RHEA:22508"/>
        <dbReference type="Rhea" id="RHEA-COMP:17339"/>
        <dbReference type="Rhea" id="RHEA-COMP:17340"/>
        <dbReference type="ChEBI" id="CHEBI:33019"/>
        <dbReference type="ChEBI" id="CHEBI:61560"/>
        <dbReference type="ChEBI" id="CHEBI:173112"/>
        <dbReference type="EC" id="2.7.7.7"/>
    </reaction>
</comment>
<evidence type="ECO:0000256" key="7">
    <source>
        <dbReference type="ARBA" id="ARBA00023125"/>
    </source>
</evidence>
<keyword evidence="3" id="KW-0808">Transferase</keyword>
<keyword evidence="6" id="KW-0239">DNA-directed DNA polymerase</keyword>
<dbReference type="GO" id="GO:0000166">
    <property type="term" value="F:nucleotide binding"/>
    <property type="evidence" value="ECO:0007669"/>
    <property type="project" value="InterPro"/>
</dbReference>
<feature type="domain" description="DNA-directed DNA polymerase family B mitochondria/virus" evidence="9">
    <location>
        <begin position="1"/>
        <end position="106"/>
    </location>
</feature>
<dbReference type="EC" id="2.7.7.7" evidence="2"/>
<evidence type="ECO:0000256" key="2">
    <source>
        <dbReference type="ARBA" id="ARBA00012417"/>
    </source>
</evidence>
<comment type="caution">
    <text evidence="10">The sequence shown here is derived from an EMBL/GenBank/DDBJ whole genome shotgun (WGS) entry which is preliminary data.</text>
</comment>
<evidence type="ECO:0000256" key="5">
    <source>
        <dbReference type="ARBA" id="ARBA00022705"/>
    </source>
</evidence>
<protein>
    <recommendedName>
        <fullName evidence="2">DNA-directed DNA polymerase</fullName>
        <ecNumber evidence="2">2.7.7.7</ecNumber>
    </recommendedName>
</protein>
<dbReference type="SUPFAM" id="SSF56672">
    <property type="entry name" value="DNA/RNA polymerases"/>
    <property type="match status" value="1"/>
</dbReference>
<comment type="similarity">
    <text evidence="1">Belongs to the DNA polymerase type-B family.</text>
</comment>
<name>A0A5C7HUE4_9ROSI</name>
<evidence type="ECO:0000256" key="4">
    <source>
        <dbReference type="ARBA" id="ARBA00022695"/>
    </source>
</evidence>
<keyword evidence="11" id="KW-1185">Reference proteome</keyword>
<dbReference type="GO" id="GO:0006260">
    <property type="term" value="P:DNA replication"/>
    <property type="evidence" value="ECO:0007669"/>
    <property type="project" value="UniProtKB-KW"/>
</dbReference>
<dbReference type="OrthoDB" id="1305755at2759"/>
<evidence type="ECO:0000313" key="10">
    <source>
        <dbReference type="EMBL" id="TXG60505.1"/>
    </source>
</evidence>
<accession>A0A5C7HUE4</accession>
<dbReference type="EMBL" id="VAHF01000006">
    <property type="protein sequence ID" value="TXG60505.1"/>
    <property type="molecule type" value="Genomic_DNA"/>
</dbReference>
<gene>
    <name evidence="10" type="ORF">EZV62_015078</name>
</gene>
<evidence type="ECO:0000256" key="3">
    <source>
        <dbReference type="ARBA" id="ARBA00022679"/>
    </source>
</evidence>
<dbReference type="PANTHER" id="PTHR33568">
    <property type="entry name" value="DNA POLYMERASE"/>
    <property type="match status" value="1"/>
</dbReference>
<keyword evidence="7" id="KW-0238">DNA-binding</keyword>